<organism evidence="2 3">
    <name type="scientific">Vigna mungo</name>
    <name type="common">Black gram</name>
    <name type="synonym">Phaseolus mungo</name>
    <dbReference type="NCBI Taxonomy" id="3915"/>
    <lineage>
        <taxon>Eukaryota</taxon>
        <taxon>Viridiplantae</taxon>
        <taxon>Streptophyta</taxon>
        <taxon>Embryophyta</taxon>
        <taxon>Tracheophyta</taxon>
        <taxon>Spermatophyta</taxon>
        <taxon>Magnoliopsida</taxon>
        <taxon>eudicotyledons</taxon>
        <taxon>Gunneridae</taxon>
        <taxon>Pentapetalae</taxon>
        <taxon>rosids</taxon>
        <taxon>fabids</taxon>
        <taxon>Fabales</taxon>
        <taxon>Fabaceae</taxon>
        <taxon>Papilionoideae</taxon>
        <taxon>50 kb inversion clade</taxon>
        <taxon>NPAAA clade</taxon>
        <taxon>indigoferoid/millettioid clade</taxon>
        <taxon>Phaseoleae</taxon>
        <taxon>Vigna</taxon>
    </lineage>
</organism>
<keyword evidence="1" id="KW-0812">Transmembrane</keyword>
<gene>
    <name evidence="2" type="ORF">V8G54_024655</name>
</gene>
<feature type="transmembrane region" description="Helical" evidence="1">
    <location>
        <begin position="82"/>
        <end position="107"/>
    </location>
</feature>
<evidence type="ECO:0000313" key="3">
    <source>
        <dbReference type="Proteomes" id="UP001374535"/>
    </source>
</evidence>
<accession>A0AAQ3RQB6</accession>
<evidence type="ECO:0000256" key="1">
    <source>
        <dbReference type="SAM" id="Phobius"/>
    </source>
</evidence>
<dbReference type="AlphaFoldDB" id="A0AAQ3RQB6"/>
<keyword evidence="3" id="KW-1185">Reference proteome</keyword>
<dbReference type="EMBL" id="CP144694">
    <property type="protein sequence ID" value="WVZ03849.1"/>
    <property type="molecule type" value="Genomic_DNA"/>
</dbReference>
<dbReference type="Proteomes" id="UP001374535">
    <property type="component" value="Chromosome 7"/>
</dbReference>
<keyword evidence="1" id="KW-1133">Transmembrane helix</keyword>
<keyword evidence="1" id="KW-0472">Membrane</keyword>
<name>A0AAQ3RQB6_VIGMU</name>
<proteinExistence type="predicted"/>
<evidence type="ECO:0000313" key="2">
    <source>
        <dbReference type="EMBL" id="WVZ03849.1"/>
    </source>
</evidence>
<protein>
    <submittedName>
        <fullName evidence="2">Uncharacterized protein</fullName>
    </submittedName>
</protein>
<sequence length="196" mass="22159">MKLWYDAKIRRQRKSSDERKLKSNLETENPVREIFGKCLDSELTAVYEEVGSDLGGEKFYVSKRDNDLMAARMAALRKRDSGVFSPLMVVRGGLLGPYPSLFLFWLAMQEEVERRREGFLFRRLNGRSRGGGIAEAFVLRSKRGVAMAREDDDDVSRVTSSDDDEGEGLSIREALTVVAMGIMVVSIDSYVLAYLE</sequence>
<reference evidence="2 3" key="1">
    <citation type="journal article" date="2023" name="Life. Sci Alliance">
        <title>Evolutionary insights into 3D genome organization and epigenetic landscape of Vigna mungo.</title>
        <authorList>
            <person name="Junaid A."/>
            <person name="Singh B."/>
            <person name="Bhatia S."/>
        </authorList>
    </citation>
    <scope>NUCLEOTIDE SEQUENCE [LARGE SCALE GENOMIC DNA]</scope>
    <source>
        <strain evidence="2">Urdbean</strain>
    </source>
</reference>